<organism evidence="1 2">
    <name type="scientific">Pinctada imbricata</name>
    <name type="common">Atlantic pearl-oyster</name>
    <name type="synonym">Pinctada martensii</name>
    <dbReference type="NCBI Taxonomy" id="66713"/>
    <lineage>
        <taxon>Eukaryota</taxon>
        <taxon>Metazoa</taxon>
        <taxon>Spiralia</taxon>
        <taxon>Lophotrochozoa</taxon>
        <taxon>Mollusca</taxon>
        <taxon>Bivalvia</taxon>
        <taxon>Autobranchia</taxon>
        <taxon>Pteriomorphia</taxon>
        <taxon>Pterioida</taxon>
        <taxon>Pterioidea</taxon>
        <taxon>Pteriidae</taxon>
        <taxon>Pinctada</taxon>
    </lineage>
</organism>
<evidence type="ECO:0000313" key="1">
    <source>
        <dbReference type="EMBL" id="KAK3090209.1"/>
    </source>
</evidence>
<dbReference type="AlphaFoldDB" id="A0AA88XR61"/>
<protein>
    <submittedName>
        <fullName evidence="1">Uncharacterized protein</fullName>
    </submittedName>
</protein>
<accession>A0AA88XR61</accession>
<comment type="caution">
    <text evidence="1">The sequence shown here is derived from an EMBL/GenBank/DDBJ whole genome shotgun (WGS) entry which is preliminary data.</text>
</comment>
<name>A0AA88XR61_PINIB</name>
<gene>
    <name evidence="1" type="ORF">FSP39_010050</name>
</gene>
<sequence length="117" mass="14140">MYAEIKTYRIPGEEQENKRAPIVWKLDYDVTHAARFESMKNAGRHKHLYRIHRDLTKIAERRIRAFDRGQRMFNSEVNWSAHKVAERMKKLKERSECVNKTLKVKYSYNSDNWPDLN</sequence>
<keyword evidence="2" id="KW-1185">Reference proteome</keyword>
<reference evidence="1" key="1">
    <citation type="submission" date="2019-08" db="EMBL/GenBank/DDBJ databases">
        <title>The improved chromosome-level genome for the pearl oyster Pinctada fucata martensii using PacBio sequencing and Hi-C.</title>
        <authorList>
            <person name="Zheng Z."/>
        </authorList>
    </citation>
    <scope>NUCLEOTIDE SEQUENCE</scope>
    <source>
        <strain evidence="1">ZZ-2019</strain>
        <tissue evidence="1">Adductor muscle</tissue>
    </source>
</reference>
<evidence type="ECO:0000313" key="2">
    <source>
        <dbReference type="Proteomes" id="UP001186944"/>
    </source>
</evidence>
<dbReference type="EMBL" id="VSWD01000010">
    <property type="protein sequence ID" value="KAK3090209.1"/>
    <property type="molecule type" value="Genomic_DNA"/>
</dbReference>
<dbReference type="Proteomes" id="UP001186944">
    <property type="component" value="Unassembled WGS sequence"/>
</dbReference>
<proteinExistence type="predicted"/>